<evidence type="ECO:0000313" key="1">
    <source>
        <dbReference type="EMBL" id="SFQ46350.1"/>
    </source>
</evidence>
<dbReference type="Proteomes" id="UP000182762">
    <property type="component" value="Unassembled WGS sequence"/>
</dbReference>
<gene>
    <name evidence="1" type="ORF">SAMN02745910_01478</name>
</gene>
<sequence length="147" mass="17337">MSRQRMKVALDEETRTYIQTYMEEHNIRYTGDAIARLCKEHEISKNQEWSLKYISEVVSQNLHEVLKKELTKIRLGTNAADKNSQILIELLNGIFFNKSELGTGFIPTSVQEVEPVRIAKEEVEKRIAHQRQKRIDWEESRGKRETY</sequence>
<evidence type="ECO:0000313" key="2">
    <source>
        <dbReference type="Proteomes" id="UP000182762"/>
    </source>
</evidence>
<accession>A0A1I5YQJ3</accession>
<dbReference type="RefSeq" id="WP_061802769.1">
    <property type="nucleotide sequence ID" value="NZ_FOXX01000003.1"/>
</dbReference>
<dbReference type="GeneID" id="93710190"/>
<keyword evidence="2" id="KW-1185">Reference proteome</keyword>
<dbReference type="EMBL" id="FOXX01000003">
    <property type="protein sequence ID" value="SFQ46350.1"/>
    <property type="molecule type" value="Genomic_DNA"/>
</dbReference>
<protein>
    <submittedName>
        <fullName evidence="1">Uncharacterized protein</fullName>
    </submittedName>
</protein>
<proteinExistence type="predicted"/>
<comment type="caution">
    <text evidence="1">The sequence shown here is derived from an EMBL/GenBank/DDBJ whole genome shotgun (WGS) entry which is preliminary data.</text>
</comment>
<organism evidence="1 2">
    <name type="scientific">Priestia endophytica DSM 13796</name>
    <dbReference type="NCBI Taxonomy" id="1121089"/>
    <lineage>
        <taxon>Bacteria</taxon>
        <taxon>Bacillati</taxon>
        <taxon>Bacillota</taxon>
        <taxon>Bacilli</taxon>
        <taxon>Bacillales</taxon>
        <taxon>Bacillaceae</taxon>
        <taxon>Priestia</taxon>
    </lineage>
</organism>
<reference evidence="1 2" key="1">
    <citation type="submission" date="2016-10" db="EMBL/GenBank/DDBJ databases">
        <authorList>
            <person name="Varghese N."/>
            <person name="Submissions S."/>
        </authorList>
    </citation>
    <scope>NUCLEOTIDE SEQUENCE [LARGE SCALE GENOMIC DNA]</scope>
    <source>
        <strain evidence="1 2">DSM 13796</strain>
    </source>
</reference>
<name>A0A1I5YQJ3_9BACI</name>